<dbReference type="GO" id="GO:0016787">
    <property type="term" value="F:hydrolase activity"/>
    <property type="evidence" value="ECO:0007669"/>
    <property type="project" value="UniProtKB-KW"/>
</dbReference>
<sequence length="265" mass="28180">MPAASAPVERVGPPERLAPRTALTESVLVLGVSLGASAIWSVLSLVRKFTAGESLSTQVTAMNQSVTPDRPWLDLTHQLVGIGLALVPVVLALHLLARQHPHPLRLIGLDRRAPLRDLGQGLGLAAVIGIPGLGLYLAARALDLNTTVAAADLGTVWWTVPVLVLAAGKNAVLEEVIMLGYLFTRWREAGWSPLAIVVVSALVRGSYHLYQGLGGFVGNVAMGLLLGAVYLRIRRTAPMIIAHWVIDIVAFVGYALLVSRVGWLG</sequence>
<feature type="transmembrane region" description="Helical" evidence="1">
    <location>
        <begin position="26"/>
        <end position="46"/>
    </location>
</feature>
<feature type="transmembrane region" description="Helical" evidence="1">
    <location>
        <begin position="75"/>
        <end position="97"/>
    </location>
</feature>
<keyword evidence="3" id="KW-0378">Hydrolase</keyword>
<proteinExistence type="predicted"/>
<feature type="transmembrane region" description="Helical" evidence="1">
    <location>
        <begin position="240"/>
        <end position="263"/>
    </location>
</feature>
<dbReference type="Proteomes" id="UP001382727">
    <property type="component" value="Chromosome"/>
</dbReference>
<keyword evidence="1" id="KW-1133">Transmembrane helix</keyword>
<gene>
    <name evidence="3" type="ORF">V1351_12485</name>
</gene>
<evidence type="ECO:0000256" key="1">
    <source>
        <dbReference type="SAM" id="Phobius"/>
    </source>
</evidence>
<dbReference type="EMBL" id="CP144913">
    <property type="protein sequence ID" value="WXB75760.1"/>
    <property type="molecule type" value="Genomic_DNA"/>
</dbReference>
<evidence type="ECO:0000259" key="2">
    <source>
        <dbReference type="Pfam" id="PF02517"/>
    </source>
</evidence>
<dbReference type="InterPro" id="IPR003675">
    <property type="entry name" value="Rce1/LyrA-like_dom"/>
</dbReference>
<protein>
    <submittedName>
        <fullName evidence="3">CPBP family intramembrane glutamic endopeptidase</fullName>
        <ecNumber evidence="3">3.4.-.-</ecNumber>
    </submittedName>
</protein>
<feature type="transmembrane region" description="Helical" evidence="1">
    <location>
        <begin position="118"/>
        <end position="138"/>
    </location>
</feature>
<feature type="domain" description="CAAX prenyl protease 2/Lysostaphin resistance protein A-like" evidence="2">
    <location>
        <begin position="157"/>
        <end position="248"/>
    </location>
</feature>
<keyword evidence="4" id="KW-1185">Reference proteome</keyword>
<keyword evidence="1" id="KW-0472">Membrane</keyword>
<keyword evidence="1" id="KW-0812">Transmembrane</keyword>
<organism evidence="3 4">
    <name type="scientific">Janibacter alittae</name>
    <dbReference type="NCBI Taxonomy" id="3115209"/>
    <lineage>
        <taxon>Bacteria</taxon>
        <taxon>Bacillati</taxon>
        <taxon>Actinomycetota</taxon>
        <taxon>Actinomycetes</taxon>
        <taxon>Micrococcales</taxon>
        <taxon>Intrasporangiaceae</taxon>
        <taxon>Janibacter</taxon>
    </lineage>
</organism>
<reference evidence="3 4" key="1">
    <citation type="submission" date="2024-02" db="EMBL/GenBank/DDBJ databases">
        <title>Janibacter sp. nov., isolated from gut of marine sandworm.</title>
        <authorList>
            <person name="Kim B."/>
            <person name="Jun M.O."/>
            <person name="Shin N.-R."/>
        </authorList>
    </citation>
    <scope>NUCLEOTIDE SEQUENCE [LARGE SCALE GENOMIC DNA]</scope>
    <source>
        <strain evidence="3 4">A1S7</strain>
    </source>
</reference>
<evidence type="ECO:0000313" key="3">
    <source>
        <dbReference type="EMBL" id="WXB75760.1"/>
    </source>
</evidence>
<feature type="transmembrane region" description="Helical" evidence="1">
    <location>
        <begin position="158"/>
        <end position="183"/>
    </location>
</feature>
<name>A0ABZ2MFD1_9MICO</name>
<feature type="transmembrane region" description="Helical" evidence="1">
    <location>
        <begin position="213"/>
        <end position="233"/>
    </location>
</feature>
<dbReference type="EC" id="3.4.-.-" evidence="3"/>
<accession>A0ABZ2MFD1</accession>
<dbReference type="Pfam" id="PF02517">
    <property type="entry name" value="Rce1-like"/>
    <property type="match status" value="1"/>
</dbReference>
<feature type="transmembrane region" description="Helical" evidence="1">
    <location>
        <begin position="190"/>
        <end position="207"/>
    </location>
</feature>
<evidence type="ECO:0000313" key="4">
    <source>
        <dbReference type="Proteomes" id="UP001382727"/>
    </source>
</evidence>
<dbReference type="RefSeq" id="WP_338748529.1">
    <property type="nucleotide sequence ID" value="NZ_CP144913.1"/>
</dbReference>